<dbReference type="InterPro" id="IPR050330">
    <property type="entry name" value="Bact_OuterMem_StrucFunc"/>
</dbReference>
<gene>
    <name evidence="5" type="ORF">O3P16_03975</name>
</gene>
<dbReference type="Pfam" id="PF00691">
    <property type="entry name" value="OmpA"/>
    <property type="match status" value="1"/>
</dbReference>
<comment type="caution">
    <text evidence="5">The sequence shown here is derived from an EMBL/GenBank/DDBJ whole genome shotgun (WGS) entry which is preliminary data.</text>
</comment>
<evidence type="ECO:0000256" key="3">
    <source>
        <dbReference type="SAM" id="MobiDB-lite"/>
    </source>
</evidence>
<accession>A0ABT4UGJ4</accession>
<feature type="domain" description="OmpA-like" evidence="4">
    <location>
        <begin position="161"/>
        <end position="283"/>
    </location>
</feature>
<organism evidence="5 6">
    <name type="scientific">Polluticaenibacter yanchengensis</name>
    <dbReference type="NCBI Taxonomy" id="3014562"/>
    <lineage>
        <taxon>Bacteria</taxon>
        <taxon>Pseudomonadati</taxon>
        <taxon>Bacteroidota</taxon>
        <taxon>Chitinophagia</taxon>
        <taxon>Chitinophagales</taxon>
        <taxon>Chitinophagaceae</taxon>
        <taxon>Polluticaenibacter</taxon>
    </lineage>
</organism>
<feature type="coiled-coil region" evidence="2">
    <location>
        <begin position="24"/>
        <end position="86"/>
    </location>
</feature>
<dbReference type="SUPFAM" id="SSF103088">
    <property type="entry name" value="OmpA-like"/>
    <property type="match status" value="1"/>
</dbReference>
<keyword evidence="2" id="KW-0175">Coiled coil</keyword>
<dbReference type="PROSITE" id="PS51257">
    <property type="entry name" value="PROKAR_LIPOPROTEIN"/>
    <property type="match status" value="1"/>
</dbReference>
<evidence type="ECO:0000256" key="1">
    <source>
        <dbReference type="PROSITE-ProRule" id="PRU00473"/>
    </source>
</evidence>
<dbReference type="PANTHER" id="PTHR30329:SF21">
    <property type="entry name" value="LIPOPROTEIN YIAD-RELATED"/>
    <property type="match status" value="1"/>
</dbReference>
<dbReference type="CDD" id="cd07185">
    <property type="entry name" value="OmpA_C-like"/>
    <property type="match status" value="1"/>
</dbReference>
<name>A0ABT4UGJ4_9BACT</name>
<dbReference type="RefSeq" id="WP_407030282.1">
    <property type="nucleotide sequence ID" value="NZ_JAQGEF010000003.1"/>
</dbReference>
<feature type="region of interest" description="Disordered" evidence="3">
    <location>
        <begin position="250"/>
        <end position="271"/>
    </location>
</feature>
<dbReference type="Gene3D" id="3.30.1330.60">
    <property type="entry name" value="OmpA-like domain"/>
    <property type="match status" value="1"/>
</dbReference>
<keyword evidence="1" id="KW-0472">Membrane</keyword>
<evidence type="ECO:0000259" key="4">
    <source>
        <dbReference type="PROSITE" id="PS51123"/>
    </source>
</evidence>
<protein>
    <submittedName>
        <fullName evidence="5">OmpA family protein</fullName>
    </submittedName>
</protein>
<reference evidence="5 6" key="1">
    <citation type="submission" date="2022-12" db="EMBL/GenBank/DDBJ databases">
        <title>Chitinophagaceae gen. sp. nov., a new member of the family Chitinophagaceae, isolated from soil in a chemical factory.</title>
        <authorList>
            <person name="Ke Z."/>
        </authorList>
    </citation>
    <scope>NUCLEOTIDE SEQUENCE [LARGE SCALE GENOMIC DNA]</scope>
    <source>
        <strain evidence="5 6">LY-5</strain>
    </source>
</reference>
<dbReference type="EMBL" id="JAQGEF010000003">
    <property type="protein sequence ID" value="MDA3613952.1"/>
    <property type="molecule type" value="Genomic_DNA"/>
</dbReference>
<dbReference type="PROSITE" id="PS51123">
    <property type="entry name" value="OMPA_2"/>
    <property type="match status" value="1"/>
</dbReference>
<dbReference type="InterPro" id="IPR036737">
    <property type="entry name" value="OmpA-like_sf"/>
</dbReference>
<keyword evidence="6" id="KW-1185">Reference proteome</keyword>
<dbReference type="Proteomes" id="UP001210231">
    <property type="component" value="Unassembled WGS sequence"/>
</dbReference>
<sequence>MIKQIGVLLVSTSLLASCVGSKKHKALESDYTVLNNKYTQLQEDLKRCEDDRTKLGSSVSNLENLNTNLKQRVANLAEQMDDAKSTNTQVLSNLKDLSVISEKQAESISKSLDKLKEKDAYIQDLQSAMAYKDSLNMALVLNLKGALRDVNDQDINIQVEKGVVFISISDKLLFESGRYDITSKAKTILGKVATVLNNQPNIEFMVEGHTDNVAIKGGALKDNWDLSVLRATSVVRTLQNDFGIKPSRMTAGGRSQYAPIASNDNASGRASNRRTRIVILPELDQFYQLLEPNRTADKPAK</sequence>
<proteinExistence type="predicted"/>
<dbReference type="PANTHER" id="PTHR30329">
    <property type="entry name" value="STATOR ELEMENT OF FLAGELLAR MOTOR COMPLEX"/>
    <property type="match status" value="1"/>
</dbReference>
<evidence type="ECO:0000256" key="2">
    <source>
        <dbReference type="SAM" id="Coils"/>
    </source>
</evidence>
<evidence type="ECO:0000313" key="5">
    <source>
        <dbReference type="EMBL" id="MDA3613952.1"/>
    </source>
</evidence>
<evidence type="ECO:0000313" key="6">
    <source>
        <dbReference type="Proteomes" id="UP001210231"/>
    </source>
</evidence>
<dbReference type="InterPro" id="IPR006665">
    <property type="entry name" value="OmpA-like"/>
</dbReference>